<proteinExistence type="inferred from homology"/>
<comment type="caution">
    <text evidence="3">The sequence shown here is derived from an EMBL/GenBank/DDBJ whole genome shotgun (WGS) entry which is preliminary data.</text>
</comment>
<reference evidence="3 4" key="1">
    <citation type="submission" date="2022-12" db="EMBL/GenBank/DDBJ databases">
        <title>Chromosome-level genome of Tegillarca granosa.</title>
        <authorList>
            <person name="Kim J."/>
        </authorList>
    </citation>
    <scope>NUCLEOTIDE SEQUENCE [LARGE SCALE GENOMIC DNA]</scope>
    <source>
        <strain evidence="3">Teg-2019</strain>
        <tissue evidence="3">Adductor muscle</tissue>
    </source>
</reference>
<dbReference type="Gene3D" id="3.40.50.720">
    <property type="entry name" value="NAD(P)-binding Rossmann-like Domain"/>
    <property type="match status" value="2"/>
</dbReference>
<dbReference type="Proteomes" id="UP001217089">
    <property type="component" value="Unassembled WGS sequence"/>
</dbReference>
<evidence type="ECO:0000313" key="4">
    <source>
        <dbReference type="Proteomes" id="UP001217089"/>
    </source>
</evidence>
<gene>
    <name evidence="3" type="ORF">KUTeg_021370</name>
</gene>
<dbReference type="SUPFAM" id="SSF51735">
    <property type="entry name" value="NAD(P)-binding Rossmann-fold domains"/>
    <property type="match status" value="1"/>
</dbReference>
<protein>
    <submittedName>
        <fullName evidence="3">Uncharacterized protein</fullName>
    </submittedName>
</protein>
<dbReference type="PANTHER" id="PTHR24320:SF152">
    <property type="entry name" value="SHORT-CHAIN DEHYDROGENASE_REDUCTASE FAMILY PROTEIN"/>
    <property type="match status" value="1"/>
</dbReference>
<feature type="non-terminal residue" evidence="3">
    <location>
        <position position="140"/>
    </location>
</feature>
<keyword evidence="2" id="KW-0560">Oxidoreductase</keyword>
<name>A0ABQ9EGK2_TEGGR</name>
<evidence type="ECO:0000256" key="1">
    <source>
        <dbReference type="ARBA" id="ARBA00006484"/>
    </source>
</evidence>
<keyword evidence="4" id="KW-1185">Reference proteome</keyword>
<evidence type="ECO:0000313" key="3">
    <source>
        <dbReference type="EMBL" id="KAJ8302383.1"/>
    </source>
</evidence>
<sequence length="140" mass="15830">MLGATVIIACRSKERANAAIQRMHEDFEKEKKKFTSLTDELSVEFMKVDLTSLKSVMNFIQEFKSSGRKLQTLVNYLSQFLIAAHFLPIMLKTGGDCRIVLVSSAAHAMAHFDIETIMQMYSMNRRLKNSNVTVTSLHPG</sequence>
<dbReference type="PANTHER" id="PTHR24320">
    <property type="entry name" value="RETINOL DEHYDROGENASE"/>
    <property type="match status" value="1"/>
</dbReference>
<dbReference type="EMBL" id="JARBDR010000918">
    <property type="protein sequence ID" value="KAJ8302383.1"/>
    <property type="molecule type" value="Genomic_DNA"/>
</dbReference>
<dbReference type="InterPro" id="IPR036291">
    <property type="entry name" value="NAD(P)-bd_dom_sf"/>
</dbReference>
<organism evidence="3 4">
    <name type="scientific">Tegillarca granosa</name>
    <name type="common">Malaysian cockle</name>
    <name type="synonym">Anadara granosa</name>
    <dbReference type="NCBI Taxonomy" id="220873"/>
    <lineage>
        <taxon>Eukaryota</taxon>
        <taxon>Metazoa</taxon>
        <taxon>Spiralia</taxon>
        <taxon>Lophotrochozoa</taxon>
        <taxon>Mollusca</taxon>
        <taxon>Bivalvia</taxon>
        <taxon>Autobranchia</taxon>
        <taxon>Pteriomorphia</taxon>
        <taxon>Arcoida</taxon>
        <taxon>Arcoidea</taxon>
        <taxon>Arcidae</taxon>
        <taxon>Tegillarca</taxon>
    </lineage>
</organism>
<accession>A0ABQ9EGK2</accession>
<evidence type="ECO:0000256" key="2">
    <source>
        <dbReference type="ARBA" id="ARBA00023002"/>
    </source>
</evidence>
<comment type="similarity">
    <text evidence="1">Belongs to the short-chain dehydrogenases/reductases (SDR) family.</text>
</comment>